<dbReference type="InterPro" id="IPR012340">
    <property type="entry name" value="NA-bd_OB-fold"/>
</dbReference>
<keyword evidence="2 5" id="KW-0812">Transmembrane</keyword>
<dbReference type="Gene3D" id="2.40.50.140">
    <property type="entry name" value="Nucleic acid-binding proteins"/>
    <property type="match status" value="1"/>
</dbReference>
<protein>
    <submittedName>
        <fullName evidence="7">Membrane protein</fullName>
    </submittedName>
</protein>
<keyword evidence="8" id="KW-1185">Reference proteome</keyword>
<feature type="domain" description="NfeD-like C-terminal" evidence="6">
    <location>
        <begin position="90"/>
        <end position="144"/>
    </location>
</feature>
<dbReference type="InterPro" id="IPR002810">
    <property type="entry name" value="NfeD-like_C"/>
</dbReference>
<dbReference type="Pfam" id="PF01957">
    <property type="entry name" value="NfeD"/>
    <property type="match status" value="1"/>
</dbReference>
<evidence type="ECO:0000256" key="1">
    <source>
        <dbReference type="ARBA" id="ARBA00004141"/>
    </source>
</evidence>
<evidence type="ECO:0000259" key="6">
    <source>
        <dbReference type="Pfam" id="PF01957"/>
    </source>
</evidence>
<comment type="subcellular location">
    <subcellularLocation>
        <location evidence="1">Membrane</location>
        <topology evidence="1">Multi-pass membrane protein</topology>
    </subcellularLocation>
</comment>
<accession>A0ABQ1F554</accession>
<organism evidence="7 8">
    <name type="scientific">Blastomonas marina</name>
    <dbReference type="NCBI Taxonomy" id="1867408"/>
    <lineage>
        <taxon>Bacteria</taxon>
        <taxon>Pseudomonadati</taxon>
        <taxon>Pseudomonadota</taxon>
        <taxon>Alphaproteobacteria</taxon>
        <taxon>Sphingomonadales</taxon>
        <taxon>Sphingomonadaceae</taxon>
        <taxon>Blastomonas</taxon>
    </lineage>
</organism>
<dbReference type="PANTHER" id="PTHR33507">
    <property type="entry name" value="INNER MEMBRANE PROTEIN YBBJ"/>
    <property type="match status" value="1"/>
</dbReference>
<dbReference type="EMBL" id="BMID01000001">
    <property type="protein sequence ID" value="GGA00010.1"/>
    <property type="molecule type" value="Genomic_DNA"/>
</dbReference>
<feature type="transmembrane region" description="Helical" evidence="5">
    <location>
        <begin position="9"/>
        <end position="32"/>
    </location>
</feature>
<comment type="caution">
    <text evidence="7">The sequence shown here is derived from an EMBL/GenBank/DDBJ whole genome shotgun (WGS) entry which is preliminary data.</text>
</comment>
<dbReference type="PANTHER" id="PTHR33507:SF3">
    <property type="entry name" value="INNER MEMBRANE PROTEIN YBBJ"/>
    <property type="match status" value="1"/>
</dbReference>
<proteinExistence type="predicted"/>
<evidence type="ECO:0000256" key="2">
    <source>
        <dbReference type="ARBA" id="ARBA00022692"/>
    </source>
</evidence>
<dbReference type="InterPro" id="IPR052165">
    <property type="entry name" value="Membrane_assoc_protease"/>
</dbReference>
<dbReference type="RefSeq" id="WP_188641253.1">
    <property type="nucleotide sequence ID" value="NZ_BMID01000001.1"/>
</dbReference>
<evidence type="ECO:0000256" key="4">
    <source>
        <dbReference type="ARBA" id="ARBA00023136"/>
    </source>
</evidence>
<evidence type="ECO:0000313" key="8">
    <source>
        <dbReference type="Proteomes" id="UP000603317"/>
    </source>
</evidence>
<gene>
    <name evidence="7" type="ORF">GCM10010923_05570</name>
</gene>
<name>A0ABQ1F554_9SPHN</name>
<feature type="transmembrane region" description="Helical" evidence="5">
    <location>
        <begin position="38"/>
        <end position="64"/>
    </location>
</feature>
<keyword evidence="4 5" id="KW-0472">Membrane</keyword>
<sequence length="159" mass="16809">MLEGIEPHWIWLAVGIALVTAEMVVPGVYLIWLGMAAILTAGLAFAAPVGIEIQVVTFAILSILGAFAGRNWLRDNPIVGADPLMNRRGHRLVGEVVRVTQAIEDGSGRVHQGDSEWIARGPDAEVGAKMRITGCDGAILLVEPLDAPKDTGTPALPEG</sequence>
<keyword evidence="3 5" id="KW-1133">Transmembrane helix</keyword>
<reference evidence="8" key="1">
    <citation type="journal article" date="2019" name="Int. J. Syst. Evol. Microbiol.">
        <title>The Global Catalogue of Microorganisms (GCM) 10K type strain sequencing project: providing services to taxonomists for standard genome sequencing and annotation.</title>
        <authorList>
            <consortium name="The Broad Institute Genomics Platform"/>
            <consortium name="The Broad Institute Genome Sequencing Center for Infectious Disease"/>
            <person name="Wu L."/>
            <person name="Ma J."/>
        </authorList>
    </citation>
    <scope>NUCLEOTIDE SEQUENCE [LARGE SCALE GENOMIC DNA]</scope>
    <source>
        <strain evidence="8">CGMCC 1.15297</strain>
    </source>
</reference>
<evidence type="ECO:0000256" key="5">
    <source>
        <dbReference type="SAM" id="Phobius"/>
    </source>
</evidence>
<evidence type="ECO:0000256" key="3">
    <source>
        <dbReference type="ARBA" id="ARBA00022989"/>
    </source>
</evidence>
<evidence type="ECO:0000313" key="7">
    <source>
        <dbReference type="EMBL" id="GGA00010.1"/>
    </source>
</evidence>
<dbReference type="Proteomes" id="UP000603317">
    <property type="component" value="Unassembled WGS sequence"/>
</dbReference>